<dbReference type="STRING" id="568069.A0A1J1IR34"/>
<dbReference type="PROSITE" id="PS00217">
    <property type="entry name" value="SUGAR_TRANSPORT_2"/>
    <property type="match status" value="1"/>
</dbReference>
<dbReference type="EMBL" id="CVRI01000057">
    <property type="protein sequence ID" value="CRL02202.1"/>
    <property type="molecule type" value="Genomic_DNA"/>
</dbReference>
<dbReference type="AlphaFoldDB" id="A0A1J1IR34"/>
<keyword evidence="5 9" id="KW-0812">Transmembrane</keyword>
<dbReference type="InterPro" id="IPR005829">
    <property type="entry name" value="Sugar_transporter_CS"/>
</dbReference>
<dbReference type="SUPFAM" id="SSF103473">
    <property type="entry name" value="MFS general substrate transporter"/>
    <property type="match status" value="1"/>
</dbReference>
<name>A0A1J1IR34_9DIPT</name>
<protein>
    <submittedName>
        <fullName evidence="11">CLUMA_CG015229, isoform A</fullName>
    </submittedName>
</protein>
<evidence type="ECO:0000256" key="6">
    <source>
        <dbReference type="ARBA" id="ARBA00022989"/>
    </source>
</evidence>
<feature type="transmembrane region" description="Helical" evidence="9">
    <location>
        <begin position="74"/>
        <end position="94"/>
    </location>
</feature>
<feature type="transmembrane region" description="Helical" evidence="9">
    <location>
        <begin position="36"/>
        <end position="62"/>
    </location>
</feature>
<dbReference type="GO" id="GO:0005886">
    <property type="term" value="C:plasma membrane"/>
    <property type="evidence" value="ECO:0007669"/>
    <property type="project" value="UniProtKB-SubCell"/>
</dbReference>
<keyword evidence="3" id="KW-1003">Cell membrane</keyword>
<feature type="transmembrane region" description="Helical" evidence="9">
    <location>
        <begin position="100"/>
        <end position="121"/>
    </location>
</feature>
<dbReference type="InterPro" id="IPR036259">
    <property type="entry name" value="MFS_trans_sf"/>
</dbReference>
<feature type="domain" description="Major facilitator superfamily (MFS) profile" evidence="10">
    <location>
        <begin position="3"/>
        <end position="350"/>
    </location>
</feature>
<feature type="transmembrane region" description="Helical" evidence="9">
    <location>
        <begin position="133"/>
        <end position="151"/>
    </location>
</feature>
<evidence type="ECO:0000313" key="11">
    <source>
        <dbReference type="EMBL" id="CRL02202.1"/>
    </source>
</evidence>
<dbReference type="PANTHER" id="PTHR48021">
    <property type="match status" value="1"/>
</dbReference>
<reference evidence="11 12" key="1">
    <citation type="submission" date="2015-04" db="EMBL/GenBank/DDBJ databases">
        <authorList>
            <person name="Syromyatnikov M.Y."/>
            <person name="Popov V.N."/>
        </authorList>
    </citation>
    <scope>NUCLEOTIDE SEQUENCE [LARGE SCALE GENOMIC DNA]</scope>
</reference>
<dbReference type="Proteomes" id="UP000183832">
    <property type="component" value="Unassembled WGS sequence"/>
</dbReference>
<keyword evidence="12" id="KW-1185">Reference proteome</keyword>
<feature type="transmembrane region" description="Helical" evidence="9">
    <location>
        <begin position="241"/>
        <end position="267"/>
    </location>
</feature>
<dbReference type="InterPro" id="IPR050549">
    <property type="entry name" value="MFS_Trehalose_Transporter"/>
</dbReference>
<evidence type="ECO:0000313" key="12">
    <source>
        <dbReference type="Proteomes" id="UP000183832"/>
    </source>
</evidence>
<evidence type="ECO:0000256" key="4">
    <source>
        <dbReference type="ARBA" id="ARBA00022597"/>
    </source>
</evidence>
<dbReference type="GO" id="GO:0022857">
    <property type="term" value="F:transmembrane transporter activity"/>
    <property type="evidence" value="ECO:0007669"/>
    <property type="project" value="InterPro"/>
</dbReference>
<gene>
    <name evidence="11" type="ORF">CLUMA_CG015229</name>
</gene>
<dbReference type="OrthoDB" id="6133115at2759"/>
<evidence type="ECO:0000256" key="8">
    <source>
        <dbReference type="ARBA" id="ARBA00023180"/>
    </source>
</evidence>
<keyword evidence="2" id="KW-0813">Transport</keyword>
<feature type="transmembrane region" description="Helical" evidence="9">
    <location>
        <begin position="279"/>
        <end position="299"/>
    </location>
</feature>
<evidence type="ECO:0000256" key="5">
    <source>
        <dbReference type="ARBA" id="ARBA00022692"/>
    </source>
</evidence>
<sequence>MCVISKASGGAFMFGILLGWSAPAASQIIERHEDDFYFWITNSQFTWIVAMMPLGAVFSCVLSGIIRNIIGTRFTFLLFGIPILIGLTLLTIPLNPGMLIAGRFLCGISIGCYSYIVPIYVGEIASNKIRGRLLSLFQVCLNFGILFIYILGHFTTYRVFNIVCGILSIFYSFGCLVLPESPPFLIRKQRELDADYSLKILRGKSFNTYEEIQMLKRQHQEFLNQKKTITEIFKTKTTLKAFFIIMLQFTFLQMTGINAVLFFSTIIFNEAKINLEPGIASIIVASVLVCATFLSVTFVDRFGRKFLLISSNILMFFGLCGIGTYFTLKDEGNNIDALTWLPGFQVEWAQ</sequence>
<feature type="transmembrane region" description="Helical" evidence="9">
    <location>
        <begin position="306"/>
        <end position="328"/>
    </location>
</feature>
<dbReference type="PROSITE" id="PS50850">
    <property type="entry name" value="MFS"/>
    <property type="match status" value="1"/>
</dbReference>
<keyword evidence="8" id="KW-0325">Glycoprotein</keyword>
<dbReference type="PRINTS" id="PR00171">
    <property type="entry name" value="SUGRTRNSPORT"/>
</dbReference>
<dbReference type="InterPro" id="IPR005828">
    <property type="entry name" value="MFS_sugar_transport-like"/>
</dbReference>
<dbReference type="Pfam" id="PF00083">
    <property type="entry name" value="Sugar_tr"/>
    <property type="match status" value="1"/>
</dbReference>
<keyword evidence="6 9" id="KW-1133">Transmembrane helix</keyword>
<evidence type="ECO:0000259" key="10">
    <source>
        <dbReference type="PROSITE" id="PS50850"/>
    </source>
</evidence>
<keyword evidence="7 9" id="KW-0472">Membrane</keyword>
<organism evidence="11 12">
    <name type="scientific">Clunio marinus</name>
    <dbReference type="NCBI Taxonomy" id="568069"/>
    <lineage>
        <taxon>Eukaryota</taxon>
        <taxon>Metazoa</taxon>
        <taxon>Ecdysozoa</taxon>
        <taxon>Arthropoda</taxon>
        <taxon>Hexapoda</taxon>
        <taxon>Insecta</taxon>
        <taxon>Pterygota</taxon>
        <taxon>Neoptera</taxon>
        <taxon>Endopterygota</taxon>
        <taxon>Diptera</taxon>
        <taxon>Nematocera</taxon>
        <taxon>Chironomoidea</taxon>
        <taxon>Chironomidae</taxon>
        <taxon>Clunio</taxon>
    </lineage>
</organism>
<feature type="transmembrane region" description="Helical" evidence="9">
    <location>
        <begin position="157"/>
        <end position="178"/>
    </location>
</feature>
<evidence type="ECO:0000256" key="2">
    <source>
        <dbReference type="ARBA" id="ARBA00022448"/>
    </source>
</evidence>
<dbReference type="InterPro" id="IPR003663">
    <property type="entry name" value="Sugar/inositol_transpt"/>
</dbReference>
<keyword evidence="4" id="KW-0762">Sugar transport</keyword>
<proteinExistence type="predicted"/>
<dbReference type="PROSITE" id="PS00216">
    <property type="entry name" value="SUGAR_TRANSPORT_1"/>
    <property type="match status" value="1"/>
</dbReference>
<dbReference type="FunFam" id="1.20.1250.20:FF:000218">
    <property type="entry name" value="facilitated trehalose transporter Tret1"/>
    <property type="match status" value="1"/>
</dbReference>
<evidence type="ECO:0000256" key="3">
    <source>
        <dbReference type="ARBA" id="ARBA00022475"/>
    </source>
</evidence>
<evidence type="ECO:0000256" key="9">
    <source>
        <dbReference type="SAM" id="Phobius"/>
    </source>
</evidence>
<dbReference type="InterPro" id="IPR020846">
    <property type="entry name" value="MFS_dom"/>
</dbReference>
<dbReference type="Gene3D" id="1.20.1250.20">
    <property type="entry name" value="MFS general substrate transporter like domains"/>
    <property type="match status" value="1"/>
</dbReference>
<evidence type="ECO:0000256" key="1">
    <source>
        <dbReference type="ARBA" id="ARBA00004651"/>
    </source>
</evidence>
<evidence type="ECO:0000256" key="7">
    <source>
        <dbReference type="ARBA" id="ARBA00023136"/>
    </source>
</evidence>
<dbReference type="PANTHER" id="PTHR48021:SF1">
    <property type="entry name" value="GH07001P-RELATED"/>
    <property type="match status" value="1"/>
</dbReference>
<comment type="subcellular location">
    <subcellularLocation>
        <location evidence="1">Cell membrane</location>
        <topology evidence="1">Multi-pass membrane protein</topology>
    </subcellularLocation>
</comment>
<accession>A0A1J1IR34</accession>